<dbReference type="Pfam" id="PF05939">
    <property type="entry name" value="Phage_min_tail"/>
    <property type="match status" value="1"/>
</dbReference>
<sequence>MTDYTELSVSDEGTAVETFTWTPDYVVPVKERFDSRVQPFEDGYAQTFPKFSKTRRSWSLRFMNRTEAEKNAIEAFFEARVGAEEAFYWTPIDESSASKVCFEKSSIKSTKVNPDIYRISLTIEELY</sequence>
<name>A0A0F9S2E2_9ZZZZ</name>
<dbReference type="EMBL" id="LAZR01002342">
    <property type="protein sequence ID" value="KKN31281.1"/>
    <property type="molecule type" value="Genomic_DNA"/>
</dbReference>
<evidence type="ECO:0008006" key="2">
    <source>
        <dbReference type="Google" id="ProtNLM"/>
    </source>
</evidence>
<comment type="caution">
    <text evidence="1">The sequence shown here is derived from an EMBL/GenBank/DDBJ whole genome shotgun (WGS) entry which is preliminary data.</text>
</comment>
<proteinExistence type="predicted"/>
<dbReference type="AlphaFoldDB" id="A0A0F9S2E2"/>
<reference evidence="1" key="1">
    <citation type="journal article" date="2015" name="Nature">
        <title>Complex archaea that bridge the gap between prokaryotes and eukaryotes.</title>
        <authorList>
            <person name="Spang A."/>
            <person name="Saw J.H."/>
            <person name="Jorgensen S.L."/>
            <person name="Zaremba-Niedzwiedzka K."/>
            <person name="Martijn J."/>
            <person name="Lind A.E."/>
            <person name="van Eijk R."/>
            <person name="Schleper C."/>
            <person name="Guy L."/>
            <person name="Ettema T.J."/>
        </authorList>
    </citation>
    <scope>NUCLEOTIDE SEQUENCE</scope>
</reference>
<protein>
    <recommendedName>
        <fullName evidence="2">Phage minor tail protein</fullName>
    </recommendedName>
</protein>
<accession>A0A0F9S2E2</accession>
<evidence type="ECO:0000313" key="1">
    <source>
        <dbReference type="EMBL" id="KKN31281.1"/>
    </source>
</evidence>
<organism evidence="1">
    <name type="scientific">marine sediment metagenome</name>
    <dbReference type="NCBI Taxonomy" id="412755"/>
    <lineage>
        <taxon>unclassified sequences</taxon>
        <taxon>metagenomes</taxon>
        <taxon>ecological metagenomes</taxon>
    </lineage>
</organism>
<dbReference type="InterPro" id="IPR010265">
    <property type="entry name" value="Phage_lambda_TipM"/>
</dbReference>
<gene>
    <name evidence="1" type="ORF">LCGC14_0825460</name>
</gene>